<dbReference type="GO" id="GO:0004527">
    <property type="term" value="F:exonuclease activity"/>
    <property type="evidence" value="ECO:0007669"/>
    <property type="project" value="UniProtKB-KW"/>
</dbReference>
<evidence type="ECO:0000313" key="3">
    <source>
        <dbReference type="Proteomes" id="UP000029066"/>
    </source>
</evidence>
<keyword evidence="2" id="KW-0269">Exonuclease</keyword>
<dbReference type="RefSeq" id="WP_033889987.1">
    <property type="nucleotide sequence ID" value="NZ_JDUT01000005.1"/>
</dbReference>
<dbReference type="Proteomes" id="UP000029066">
    <property type="component" value="Unassembled WGS sequence"/>
</dbReference>
<dbReference type="InterPro" id="IPR012337">
    <property type="entry name" value="RNaseH-like_sf"/>
</dbReference>
<dbReference type="Gene3D" id="3.30.420.10">
    <property type="entry name" value="Ribonuclease H-like superfamily/Ribonuclease H"/>
    <property type="match status" value="1"/>
</dbReference>
<feature type="compositionally biased region" description="Low complexity" evidence="1">
    <location>
        <begin position="206"/>
        <end position="223"/>
    </location>
</feature>
<dbReference type="GO" id="GO:0003676">
    <property type="term" value="F:nucleic acid binding"/>
    <property type="evidence" value="ECO:0007669"/>
    <property type="project" value="InterPro"/>
</dbReference>
<keyword evidence="2" id="KW-0378">Hydrolase</keyword>
<name>A0A087DCR9_9BIFI</name>
<evidence type="ECO:0000256" key="1">
    <source>
        <dbReference type="SAM" id="MobiDB-lite"/>
    </source>
</evidence>
<dbReference type="SUPFAM" id="SSF53098">
    <property type="entry name" value="Ribonuclease H-like"/>
    <property type="match status" value="1"/>
</dbReference>
<evidence type="ECO:0000313" key="2">
    <source>
        <dbReference type="EMBL" id="KFI93319.1"/>
    </source>
</evidence>
<proteinExistence type="predicted"/>
<dbReference type="AlphaFoldDB" id="A0A087DCR9"/>
<feature type="compositionally biased region" description="Low complexity" evidence="1">
    <location>
        <begin position="180"/>
        <end position="194"/>
    </location>
</feature>
<dbReference type="EMBL" id="JGZN01000005">
    <property type="protein sequence ID" value="KFI93319.1"/>
    <property type="molecule type" value="Genomic_DNA"/>
</dbReference>
<accession>A0A087DCR9</accession>
<reference evidence="2 3" key="1">
    <citation type="submission" date="2014-03" db="EMBL/GenBank/DDBJ databases">
        <title>Genomics of Bifidobacteria.</title>
        <authorList>
            <person name="Ventura M."/>
            <person name="Milani C."/>
            <person name="Lugli G.A."/>
        </authorList>
    </citation>
    <scope>NUCLEOTIDE SEQUENCE [LARGE SCALE GENOMIC DNA]</scope>
    <source>
        <strain evidence="2 3">DSM 23967</strain>
    </source>
</reference>
<protein>
    <submittedName>
        <fullName evidence="2">DNA polymerase III, epsilon subunit and related 3'-5' exonuclease</fullName>
    </submittedName>
</protein>
<keyword evidence="2" id="KW-0540">Nuclease</keyword>
<dbReference type="InterPro" id="IPR036397">
    <property type="entry name" value="RNaseH_sf"/>
</dbReference>
<gene>
    <name evidence="2" type="ORF">BISA_1405</name>
</gene>
<comment type="caution">
    <text evidence="2">The sequence shown here is derived from an EMBL/GenBank/DDBJ whole genome shotgun (WGS) entry which is preliminary data.</text>
</comment>
<organism evidence="2 3">
    <name type="scientific">Bifidobacterium saguini DSM 23967</name>
    <dbReference type="NCBI Taxonomy" id="1437607"/>
    <lineage>
        <taxon>Bacteria</taxon>
        <taxon>Bacillati</taxon>
        <taxon>Actinomycetota</taxon>
        <taxon>Actinomycetes</taxon>
        <taxon>Bifidobacteriales</taxon>
        <taxon>Bifidobacteriaceae</taxon>
        <taxon>Bifidobacterium</taxon>
    </lineage>
</organism>
<feature type="region of interest" description="Disordered" evidence="1">
    <location>
        <begin position="169"/>
        <end position="232"/>
    </location>
</feature>
<dbReference type="STRING" id="1437607.BISA_1405"/>
<sequence length="476" mass="53392">MTYLEHDWFSEAQQDIDIWRQLMPVDAQGRPINWDWVQSLNLKRGIGRATESDLAPGTPADLHALLKWDYAVRNAVESILVQCSATFMMDFDRKLSSYRLPRALAYANRRLNDEICLLIDKGAAEQLWTVSSEKRGRATVTVLTPTETCPFSLDDIQDDTDTMLEARTEYRNTVQRSKQRGYQSRYSSSRTYTGPSAKANDSSHHNANSATTGNATASYGSTGNAQSQPDWRNAYLPGRDVDMVMGIDIETTGTDPARDYILDVGFEYMNMVSPKPLNVMTGYRYEQTYYEEGDAYGQARLSLGVPEHNAQHGNPLILSITGIDVRTRGPQSGLTIFDEYPVAQQTLLYRLQQLPYVAHNATFEHNHFMLNVAGYAESYRNGEITIIDTLPMSKQWDPESAPDEEHPYGNNTLDAYAKRQGALADDKKERHLGLEDAHIMLVAMKHHLNTLRAAGQGPWGPGGIAGVGGKHCKRRF</sequence>